<name>A0A699GQK8_TANCI</name>
<gene>
    <name evidence="1" type="ORF">Tci_042026</name>
</gene>
<protein>
    <submittedName>
        <fullName evidence="1">Uncharacterized protein</fullName>
    </submittedName>
</protein>
<dbReference type="EMBL" id="BKCJ010006046">
    <property type="protein sequence ID" value="GEU70048.1"/>
    <property type="molecule type" value="Genomic_DNA"/>
</dbReference>
<sequence length="106" mass="12523">MFSFESDVVYRIDGLVVVGLLMAVDVEEMDDPHITMEEYIQLEAEKARRHSQEFSWEIARCGNVWYFEDIDYFKDFENEFLAIVYKDVLTFDPEDSSELTICAHHV</sequence>
<evidence type="ECO:0000313" key="1">
    <source>
        <dbReference type="EMBL" id="GEU70048.1"/>
    </source>
</evidence>
<reference evidence="1" key="1">
    <citation type="journal article" date="2019" name="Sci. Rep.">
        <title>Draft genome of Tanacetum cinerariifolium, the natural source of mosquito coil.</title>
        <authorList>
            <person name="Yamashiro T."/>
            <person name="Shiraishi A."/>
            <person name="Satake H."/>
            <person name="Nakayama K."/>
        </authorList>
    </citation>
    <scope>NUCLEOTIDE SEQUENCE</scope>
</reference>
<comment type="caution">
    <text evidence="1">The sequence shown here is derived from an EMBL/GenBank/DDBJ whole genome shotgun (WGS) entry which is preliminary data.</text>
</comment>
<proteinExistence type="predicted"/>
<dbReference type="AlphaFoldDB" id="A0A699GQK8"/>
<accession>A0A699GQK8</accession>
<organism evidence="1">
    <name type="scientific">Tanacetum cinerariifolium</name>
    <name type="common">Dalmatian daisy</name>
    <name type="synonym">Chrysanthemum cinerariifolium</name>
    <dbReference type="NCBI Taxonomy" id="118510"/>
    <lineage>
        <taxon>Eukaryota</taxon>
        <taxon>Viridiplantae</taxon>
        <taxon>Streptophyta</taxon>
        <taxon>Embryophyta</taxon>
        <taxon>Tracheophyta</taxon>
        <taxon>Spermatophyta</taxon>
        <taxon>Magnoliopsida</taxon>
        <taxon>eudicotyledons</taxon>
        <taxon>Gunneridae</taxon>
        <taxon>Pentapetalae</taxon>
        <taxon>asterids</taxon>
        <taxon>campanulids</taxon>
        <taxon>Asterales</taxon>
        <taxon>Asteraceae</taxon>
        <taxon>Asteroideae</taxon>
        <taxon>Anthemideae</taxon>
        <taxon>Anthemidinae</taxon>
        <taxon>Tanacetum</taxon>
    </lineage>
</organism>